<dbReference type="RefSeq" id="WP_264321406.1">
    <property type="nucleotide sequence ID" value="NZ_JADEXN010000161.1"/>
</dbReference>
<feature type="non-terminal residue" evidence="1">
    <location>
        <position position="1"/>
    </location>
</feature>
<organism evidence="1 2">
    <name type="scientific">Zarconia navalis LEGE 11467</name>
    <dbReference type="NCBI Taxonomy" id="1828826"/>
    <lineage>
        <taxon>Bacteria</taxon>
        <taxon>Bacillati</taxon>
        <taxon>Cyanobacteriota</taxon>
        <taxon>Cyanophyceae</taxon>
        <taxon>Oscillatoriophycideae</taxon>
        <taxon>Oscillatoriales</taxon>
        <taxon>Oscillatoriales incertae sedis</taxon>
        <taxon>Zarconia</taxon>
        <taxon>Zarconia navalis</taxon>
    </lineage>
</organism>
<dbReference type="AlphaFoldDB" id="A0A928W0R9"/>
<comment type="caution">
    <text evidence="1">The sequence shown here is derived from an EMBL/GenBank/DDBJ whole genome shotgun (WGS) entry which is preliminary data.</text>
</comment>
<dbReference type="Proteomes" id="UP000621799">
    <property type="component" value="Unassembled WGS sequence"/>
</dbReference>
<sequence>CSDINCISDTETVLRSLSSADADIRILALHSWDEATQQELVNVGTRFIRDFDGDIVFGHGPHKWEPVRLMRSNSGKQGVLFESLGDFIHPHLGGGPDNFIGRVLFDLETLEVRQVQAIPIFVDGAIVSFSGAANPLQLESSESWQTIDDPAWWGQVSRSARGAYFNVP</sequence>
<dbReference type="EMBL" id="JADEXN010000161">
    <property type="protein sequence ID" value="MBE9041180.1"/>
    <property type="molecule type" value="Genomic_DNA"/>
</dbReference>
<protein>
    <submittedName>
        <fullName evidence="1">CapA family protein</fullName>
    </submittedName>
</protein>
<gene>
    <name evidence="1" type="ORF">IQ235_10360</name>
</gene>
<keyword evidence="2" id="KW-1185">Reference proteome</keyword>
<proteinExistence type="predicted"/>
<accession>A0A928W0R9</accession>
<name>A0A928W0R9_9CYAN</name>
<evidence type="ECO:0000313" key="2">
    <source>
        <dbReference type="Proteomes" id="UP000621799"/>
    </source>
</evidence>
<reference evidence="1" key="1">
    <citation type="submission" date="2020-10" db="EMBL/GenBank/DDBJ databases">
        <authorList>
            <person name="Castelo-Branco R."/>
            <person name="Eusebio N."/>
            <person name="Adriana R."/>
            <person name="Vieira A."/>
            <person name="Brugerolle De Fraissinette N."/>
            <person name="Rezende De Castro R."/>
            <person name="Schneider M.P."/>
            <person name="Vasconcelos V."/>
            <person name="Leao P.N."/>
        </authorList>
    </citation>
    <scope>NUCLEOTIDE SEQUENCE</scope>
    <source>
        <strain evidence="1">LEGE 11467</strain>
    </source>
</reference>
<evidence type="ECO:0000313" key="1">
    <source>
        <dbReference type="EMBL" id="MBE9041180.1"/>
    </source>
</evidence>